<protein>
    <submittedName>
        <fullName evidence="1">Uncharacterized protein</fullName>
    </submittedName>
</protein>
<name>A0A445DCY7_ARAHY</name>
<accession>A0A445DCY7</accession>
<sequence>MDMISHSPASRNKMLKTKATHGIVLPMDYWYSETKVNWRDLSFSKMCQLKLLILDGVKAPILCDIPCTLKWMHES</sequence>
<proteinExistence type="predicted"/>
<dbReference type="EMBL" id="SDMP01000004">
    <property type="protein sequence ID" value="RYR61027.1"/>
    <property type="molecule type" value="Genomic_DNA"/>
</dbReference>
<keyword evidence="2" id="KW-1185">Reference proteome</keyword>
<gene>
    <name evidence="1" type="ORF">Ahy_A04g018124</name>
</gene>
<evidence type="ECO:0000313" key="2">
    <source>
        <dbReference type="Proteomes" id="UP000289738"/>
    </source>
</evidence>
<dbReference type="Proteomes" id="UP000289738">
    <property type="component" value="Chromosome A04"/>
</dbReference>
<dbReference type="AlphaFoldDB" id="A0A445DCY7"/>
<comment type="caution">
    <text evidence="1">The sequence shown here is derived from an EMBL/GenBank/DDBJ whole genome shotgun (WGS) entry which is preliminary data.</text>
</comment>
<reference evidence="1 2" key="1">
    <citation type="submission" date="2019-01" db="EMBL/GenBank/DDBJ databases">
        <title>Sequencing of cultivated peanut Arachis hypogaea provides insights into genome evolution and oil improvement.</title>
        <authorList>
            <person name="Chen X."/>
        </authorList>
    </citation>
    <scope>NUCLEOTIDE SEQUENCE [LARGE SCALE GENOMIC DNA]</scope>
    <source>
        <strain evidence="2">cv. Fuhuasheng</strain>
        <tissue evidence="1">Leaves</tissue>
    </source>
</reference>
<organism evidence="1 2">
    <name type="scientific">Arachis hypogaea</name>
    <name type="common">Peanut</name>
    <dbReference type="NCBI Taxonomy" id="3818"/>
    <lineage>
        <taxon>Eukaryota</taxon>
        <taxon>Viridiplantae</taxon>
        <taxon>Streptophyta</taxon>
        <taxon>Embryophyta</taxon>
        <taxon>Tracheophyta</taxon>
        <taxon>Spermatophyta</taxon>
        <taxon>Magnoliopsida</taxon>
        <taxon>eudicotyledons</taxon>
        <taxon>Gunneridae</taxon>
        <taxon>Pentapetalae</taxon>
        <taxon>rosids</taxon>
        <taxon>fabids</taxon>
        <taxon>Fabales</taxon>
        <taxon>Fabaceae</taxon>
        <taxon>Papilionoideae</taxon>
        <taxon>50 kb inversion clade</taxon>
        <taxon>dalbergioids sensu lato</taxon>
        <taxon>Dalbergieae</taxon>
        <taxon>Pterocarpus clade</taxon>
        <taxon>Arachis</taxon>
    </lineage>
</organism>
<evidence type="ECO:0000313" key="1">
    <source>
        <dbReference type="EMBL" id="RYR61027.1"/>
    </source>
</evidence>